<evidence type="ECO:0000313" key="3">
    <source>
        <dbReference type="Proteomes" id="UP000076407"/>
    </source>
</evidence>
<reference evidence="2" key="1">
    <citation type="submission" date="2020-05" db="UniProtKB">
        <authorList>
            <consortium name="EnsemblMetazoa"/>
        </authorList>
    </citation>
    <scope>IDENTIFICATION</scope>
    <source>
        <strain evidence="2">SANGQUA</strain>
    </source>
</reference>
<dbReference type="Proteomes" id="UP000076407">
    <property type="component" value="Unassembled WGS sequence"/>
</dbReference>
<keyword evidence="3" id="KW-1185">Reference proteome</keyword>
<feature type="compositionally biased region" description="Basic and acidic residues" evidence="1">
    <location>
        <begin position="109"/>
        <end position="128"/>
    </location>
</feature>
<feature type="region of interest" description="Disordered" evidence="1">
    <location>
        <begin position="109"/>
        <end position="132"/>
    </location>
</feature>
<protein>
    <submittedName>
        <fullName evidence="2">Uncharacterized protein</fullName>
    </submittedName>
</protein>
<dbReference type="AlphaFoldDB" id="A0A182XPS0"/>
<dbReference type="VEuPathDB" id="VectorBase:AQUA011872"/>
<evidence type="ECO:0000256" key="1">
    <source>
        <dbReference type="SAM" id="MobiDB-lite"/>
    </source>
</evidence>
<evidence type="ECO:0000313" key="2">
    <source>
        <dbReference type="EnsemblMetazoa" id="AQUA011872-PA"/>
    </source>
</evidence>
<name>A0A182XPS0_ANOQN</name>
<sequence>MMQRQREEPNTQERQTRKQQEQQRQQQPSQPSSQQQKQHRPVESNEVNEGASPSAGIVENPFTEVVKQEIRAEQRQQQQQQQQLQTTSIAGGRLSVDDHQPLQQKNLQEQRREQLNKEQHRPARKQPDKSSFVSSAAGVTYFTLYQKVRLNPNPVEENNQIRRGNHSTRDHLRLLLKQGADAGAILGKIQEEVGESGTALVVADMGEVIIPNIDILATEADIRKALQIALEKEAMLASINVWEQRDGSLPARYVKHRSHLPSRVDIFDALNVAIWSENVRGRTDLVCVFAAVQPITRR</sequence>
<feature type="region of interest" description="Disordered" evidence="1">
    <location>
        <begin position="1"/>
        <end position="60"/>
    </location>
</feature>
<organism evidence="2 3">
    <name type="scientific">Anopheles quadriannulatus</name>
    <name type="common">Mosquito</name>
    <dbReference type="NCBI Taxonomy" id="34691"/>
    <lineage>
        <taxon>Eukaryota</taxon>
        <taxon>Metazoa</taxon>
        <taxon>Ecdysozoa</taxon>
        <taxon>Arthropoda</taxon>
        <taxon>Hexapoda</taxon>
        <taxon>Insecta</taxon>
        <taxon>Pterygota</taxon>
        <taxon>Neoptera</taxon>
        <taxon>Endopterygota</taxon>
        <taxon>Diptera</taxon>
        <taxon>Nematocera</taxon>
        <taxon>Culicoidea</taxon>
        <taxon>Culicidae</taxon>
        <taxon>Anophelinae</taxon>
        <taxon>Anopheles</taxon>
    </lineage>
</organism>
<dbReference type="EnsemblMetazoa" id="AQUA011872-RA">
    <property type="protein sequence ID" value="AQUA011872-PA"/>
    <property type="gene ID" value="AQUA011872"/>
</dbReference>
<proteinExistence type="predicted"/>
<feature type="compositionally biased region" description="Low complexity" evidence="1">
    <location>
        <begin position="22"/>
        <end position="36"/>
    </location>
</feature>
<accession>A0A182XPS0</accession>
<feature type="compositionally biased region" description="Basic and acidic residues" evidence="1">
    <location>
        <begin position="1"/>
        <end position="21"/>
    </location>
</feature>